<dbReference type="EMBL" id="SOIJ01000043">
    <property type="protein sequence ID" value="TET94024.1"/>
    <property type="molecule type" value="Genomic_DNA"/>
</dbReference>
<dbReference type="InterPro" id="IPR034457">
    <property type="entry name" value="Organic_radical-activating"/>
</dbReference>
<feature type="non-terminal residue" evidence="8">
    <location>
        <position position="1"/>
    </location>
</feature>
<dbReference type="SFLD" id="SFLDG01101">
    <property type="entry name" value="Uncharacterised_Radical_SAM_Su"/>
    <property type="match status" value="1"/>
</dbReference>
<dbReference type="SMART" id="SM00729">
    <property type="entry name" value="Elp3"/>
    <property type="match status" value="1"/>
</dbReference>
<dbReference type="InterPro" id="IPR006638">
    <property type="entry name" value="Elp3/MiaA/NifB-like_rSAM"/>
</dbReference>
<evidence type="ECO:0000256" key="3">
    <source>
        <dbReference type="ARBA" id="ARBA00022723"/>
    </source>
</evidence>
<dbReference type="PANTHER" id="PTHR30352:SF5">
    <property type="entry name" value="PYRUVATE FORMATE-LYASE 1-ACTIVATING ENZYME"/>
    <property type="match status" value="1"/>
</dbReference>
<keyword evidence="4 6" id="KW-0408">Iron</keyword>
<proteinExistence type="predicted"/>
<dbReference type="Gene3D" id="3.20.20.70">
    <property type="entry name" value="Aldolase class I"/>
    <property type="match status" value="1"/>
</dbReference>
<evidence type="ECO:0000256" key="2">
    <source>
        <dbReference type="ARBA" id="ARBA00022691"/>
    </source>
</evidence>
<reference evidence="8 9" key="1">
    <citation type="submission" date="2019-03" db="EMBL/GenBank/DDBJ databases">
        <title>Metabolic potential of uncultured bacteria and archaea associated with petroleum seepage in deep-sea sediments.</title>
        <authorList>
            <person name="Dong X."/>
            <person name="Hubert C."/>
        </authorList>
    </citation>
    <scope>NUCLEOTIDE SEQUENCE [LARGE SCALE GENOMIC DNA]</scope>
    <source>
        <strain evidence="8">E29_bin28</strain>
    </source>
</reference>
<dbReference type="SFLD" id="SFLDS00029">
    <property type="entry name" value="Radical_SAM"/>
    <property type="match status" value="1"/>
</dbReference>
<dbReference type="GO" id="GO:0003824">
    <property type="term" value="F:catalytic activity"/>
    <property type="evidence" value="ECO:0007669"/>
    <property type="project" value="InterPro"/>
</dbReference>
<evidence type="ECO:0000313" key="9">
    <source>
        <dbReference type="Proteomes" id="UP000316925"/>
    </source>
</evidence>
<dbReference type="PANTHER" id="PTHR30352">
    <property type="entry name" value="PYRUVATE FORMATE-LYASE-ACTIVATING ENZYME"/>
    <property type="match status" value="1"/>
</dbReference>
<feature type="binding site" evidence="6">
    <location>
        <position position="78"/>
    </location>
    <ligand>
        <name>[4Fe-4S] cluster</name>
        <dbReference type="ChEBI" id="CHEBI:49883"/>
        <note>4Fe-4S-S-AdoMet</note>
    </ligand>
</feature>
<evidence type="ECO:0000256" key="4">
    <source>
        <dbReference type="ARBA" id="ARBA00023004"/>
    </source>
</evidence>
<dbReference type="PROSITE" id="PS51918">
    <property type="entry name" value="RADICAL_SAM"/>
    <property type="match status" value="1"/>
</dbReference>
<dbReference type="PIRSF" id="PIRSF004869">
    <property type="entry name" value="PflX_prd"/>
    <property type="match status" value="1"/>
</dbReference>
<comment type="cofactor">
    <cofactor evidence="6">
        <name>[4Fe-4S] cluster</name>
        <dbReference type="ChEBI" id="CHEBI:49883"/>
    </cofactor>
    <text evidence="6">Binds 1 [4Fe-4S] cluster. The cluster is coordinated with 3 cysteines and an exchangeable S-adenosyl-L-methionine.</text>
</comment>
<keyword evidence="3 6" id="KW-0479">Metal-binding</keyword>
<evidence type="ECO:0000256" key="6">
    <source>
        <dbReference type="PIRSR" id="PIRSR004869-50"/>
    </source>
</evidence>
<dbReference type="GO" id="GO:0051539">
    <property type="term" value="F:4 iron, 4 sulfur cluster binding"/>
    <property type="evidence" value="ECO:0007669"/>
    <property type="project" value="UniProtKB-KW"/>
</dbReference>
<comment type="caution">
    <text evidence="8">The sequence shown here is derived from an EMBL/GenBank/DDBJ whole genome shotgun (WGS) entry which is preliminary data.</text>
</comment>
<dbReference type="AlphaFoldDB" id="A0A523YRA8"/>
<keyword evidence="5 6" id="KW-0411">Iron-sulfur</keyword>
<dbReference type="InterPro" id="IPR027596">
    <property type="entry name" value="AmmeMemoSam_rS"/>
</dbReference>
<dbReference type="NCBIfam" id="TIGR04337">
    <property type="entry name" value="AmmeMemoSam_rS"/>
    <property type="match status" value="1"/>
</dbReference>
<evidence type="ECO:0000259" key="7">
    <source>
        <dbReference type="PROSITE" id="PS51918"/>
    </source>
</evidence>
<feature type="binding site" evidence="6">
    <location>
        <position position="71"/>
    </location>
    <ligand>
        <name>[4Fe-4S] cluster</name>
        <dbReference type="ChEBI" id="CHEBI:49883"/>
        <note>4Fe-4S-S-AdoMet</note>
    </ligand>
</feature>
<feature type="domain" description="Radical SAM core" evidence="7">
    <location>
        <begin position="56"/>
        <end position="271"/>
    </location>
</feature>
<protein>
    <submittedName>
        <fullName evidence="8">AmmeMemoRadiSam system radical SAM enzyme</fullName>
    </submittedName>
</protein>
<dbReference type="InterPro" id="IPR016431">
    <property type="entry name" value="Pyrv-formate_lyase-activ_prd"/>
</dbReference>
<dbReference type="SUPFAM" id="SSF102114">
    <property type="entry name" value="Radical SAM enzymes"/>
    <property type="match status" value="1"/>
</dbReference>
<dbReference type="InterPro" id="IPR058240">
    <property type="entry name" value="rSAM_sf"/>
</dbReference>
<dbReference type="CDD" id="cd01335">
    <property type="entry name" value="Radical_SAM"/>
    <property type="match status" value="1"/>
</dbReference>
<dbReference type="InterPro" id="IPR013785">
    <property type="entry name" value="Aldolase_TIM"/>
</dbReference>
<name>A0A523YRA8_UNCAE</name>
<evidence type="ECO:0000256" key="1">
    <source>
        <dbReference type="ARBA" id="ARBA00022485"/>
    </source>
</evidence>
<keyword evidence="2 6" id="KW-0949">S-adenosyl-L-methionine</keyword>
<gene>
    <name evidence="8" type="primary">amrS</name>
    <name evidence="8" type="ORF">E3J33_00850</name>
</gene>
<evidence type="ECO:0000256" key="5">
    <source>
        <dbReference type="ARBA" id="ARBA00023014"/>
    </source>
</evidence>
<dbReference type="Proteomes" id="UP000316925">
    <property type="component" value="Unassembled WGS sequence"/>
</dbReference>
<feature type="binding site" evidence="6">
    <location>
        <position position="75"/>
    </location>
    <ligand>
        <name>[4Fe-4S] cluster</name>
        <dbReference type="ChEBI" id="CHEBI:49883"/>
        <note>4Fe-4S-S-AdoMet</note>
    </ligand>
</feature>
<dbReference type="Pfam" id="PF04055">
    <property type="entry name" value="Radical_SAM"/>
    <property type="match status" value="1"/>
</dbReference>
<dbReference type="InterPro" id="IPR007197">
    <property type="entry name" value="rSAM"/>
</dbReference>
<sequence length="327" mass="37214">DGKVICQLCPHYCRVGGGKRGICGVRENREGKLYSLVYGKVVSSAIDPIEKKPLYHFYPGSDAFSLATVGCNLRCVNCQNYSISQLPREREEIEGKDYTPESIVSQAKRSGCKSIAYTYTEPTIFFEFAYDTSRLARRELIKNIFVTNGYMNKKVLLKISSYLDAANVDLKSLSEDFYRKNCGGKLTPVLETLKLMKKIGIWLEVTTLIIPTLNDSAEELKRIAEFIVNLGPDTPWHLSRFYPTYKLNDLPFTSTETLHLARQIGLEAGLRYVYTGNVPGDEGENTYCYNCGRVLIRRHGYRIEKFYLKEGRCKFCQTRIDGVGMEK</sequence>
<dbReference type="GO" id="GO:0046872">
    <property type="term" value="F:metal ion binding"/>
    <property type="evidence" value="ECO:0007669"/>
    <property type="project" value="UniProtKB-KW"/>
</dbReference>
<evidence type="ECO:0000313" key="8">
    <source>
        <dbReference type="EMBL" id="TET94024.1"/>
    </source>
</evidence>
<organism evidence="8 9">
    <name type="scientific">Aerophobetes bacterium</name>
    <dbReference type="NCBI Taxonomy" id="2030807"/>
    <lineage>
        <taxon>Bacteria</taxon>
        <taxon>Candidatus Aerophobota</taxon>
    </lineage>
</organism>
<keyword evidence="1" id="KW-0004">4Fe-4S</keyword>
<accession>A0A523YRA8</accession>